<keyword evidence="1" id="KW-0677">Repeat</keyword>
<feature type="repeat" description="TPR" evidence="3">
    <location>
        <begin position="93"/>
        <end position="126"/>
    </location>
</feature>
<dbReference type="InterPro" id="IPR011990">
    <property type="entry name" value="TPR-like_helical_dom_sf"/>
</dbReference>
<evidence type="ECO:0000256" key="3">
    <source>
        <dbReference type="PROSITE-ProRule" id="PRU00339"/>
    </source>
</evidence>
<keyword evidence="2 3" id="KW-0802">TPR repeat</keyword>
<dbReference type="PROSITE" id="PS50005">
    <property type="entry name" value="TPR"/>
    <property type="match status" value="2"/>
</dbReference>
<evidence type="ECO:0000313" key="6">
    <source>
        <dbReference type="Proteomes" id="UP001382455"/>
    </source>
</evidence>
<keyword evidence="4" id="KW-0732">Signal</keyword>
<dbReference type="PANTHER" id="PTHR45586">
    <property type="entry name" value="TPR REPEAT-CONTAINING PROTEIN PA4667"/>
    <property type="match status" value="1"/>
</dbReference>
<dbReference type="EMBL" id="JBAWKS010000002">
    <property type="protein sequence ID" value="MEI4551410.1"/>
    <property type="molecule type" value="Genomic_DNA"/>
</dbReference>
<evidence type="ECO:0000256" key="2">
    <source>
        <dbReference type="ARBA" id="ARBA00022803"/>
    </source>
</evidence>
<dbReference type="InterPro" id="IPR019734">
    <property type="entry name" value="TPR_rpt"/>
</dbReference>
<dbReference type="Pfam" id="PF13424">
    <property type="entry name" value="TPR_12"/>
    <property type="match status" value="1"/>
</dbReference>
<keyword evidence="6" id="KW-1185">Reference proteome</keyword>
<dbReference type="SUPFAM" id="SSF48452">
    <property type="entry name" value="TPR-like"/>
    <property type="match status" value="2"/>
</dbReference>
<dbReference type="Pfam" id="PF13432">
    <property type="entry name" value="TPR_16"/>
    <property type="match status" value="1"/>
</dbReference>
<dbReference type="Gene3D" id="1.25.40.10">
    <property type="entry name" value="Tetratricopeptide repeat domain"/>
    <property type="match status" value="2"/>
</dbReference>
<evidence type="ECO:0000256" key="4">
    <source>
        <dbReference type="SAM" id="SignalP"/>
    </source>
</evidence>
<dbReference type="Proteomes" id="UP001382455">
    <property type="component" value="Unassembled WGS sequence"/>
</dbReference>
<protein>
    <submittedName>
        <fullName evidence="5">Tetratricopeptide repeat protein</fullName>
    </submittedName>
</protein>
<proteinExistence type="predicted"/>
<feature type="signal peptide" evidence="4">
    <location>
        <begin position="1"/>
        <end position="24"/>
    </location>
</feature>
<organism evidence="5 6">
    <name type="scientific">Pseudoalteromonas spongiae</name>
    <dbReference type="NCBI Taxonomy" id="298657"/>
    <lineage>
        <taxon>Bacteria</taxon>
        <taxon>Pseudomonadati</taxon>
        <taxon>Pseudomonadota</taxon>
        <taxon>Gammaproteobacteria</taxon>
        <taxon>Alteromonadales</taxon>
        <taxon>Pseudoalteromonadaceae</taxon>
        <taxon>Pseudoalteromonas</taxon>
    </lineage>
</organism>
<evidence type="ECO:0000313" key="5">
    <source>
        <dbReference type="EMBL" id="MEI4551410.1"/>
    </source>
</evidence>
<evidence type="ECO:0000256" key="1">
    <source>
        <dbReference type="ARBA" id="ARBA00022737"/>
    </source>
</evidence>
<feature type="repeat" description="TPR" evidence="3">
    <location>
        <begin position="127"/>
        <end position="160"/>
    </location>
</feature>
<dbReference type="Pfam" id="PF14559">
    <property type="entry name" value="TPR_19"/>
    <property type="match status" value="1"/>
</dbReference>
<sequence length="460" mass="51484">MNKLTPLFFASCAFVAVNSLPSNASNLTSKFKIEVEQPTFVLPQFAGPYSEKEANIAPEELETAERLRTLLESGDKQAVLKELETFYDIELSVAMLMLKAQLYFALEDYEKAEKTYLASLSRSPQLVRAHSDLGQLYLIKDDQQKAREYFAKAIALGANDAVVYGQLAYLNLTLYGPYSAINAYQQALAIEPEQEQWQQGLFVALTQAKMYQAAAALLSELIAKSPNDSKLWLNQAILALEQNDGRAALASLEMAILLGDKRETNLKTAAQLHLQQDSFERAVELINTHLSQYDLDLTSLNTYLTWLSQRGLWQQSKTILASLNSKLATFDAQTKSVIYLHKALLNSETANINDAEQAFKLALGANPNHGQALIAYADFLIDRKLFTQAETLYLRAEALSEWQKQAMLSRAQLYVDIQKYDAALSVLKSVTSRFPETRGISEQITLLENIIVTKKQQAEI</sequence>
<dbReference type="PANTHER" id="PTHR45586:SF1">
    <property type="entry name" value="LIPOPOLYSACCHARIDE ASSEMBLY PROTEIN B"/>
    <property type="match status" value="1"/>
</dbReference>
<dbReference type="SMART" id="SM00028">
    <property type="entry name" value="TPR"/>
    <property type="match status" value="6"/>
</dbReference>
<comment type="caution">
    <text evidence="5">The sequence shown here is derived from an EMBL/GenBank/DDBJ whole genome shotgun (WGS) entry which is preliminary data.</text>
</comment>
<gene>
    <name evidence="5" type="ORF">WAE96_17170</name>
</gene>
<dbReference type="RefSeq" id="WP_336436391.1">
    <property type="nucleotide sequence ID" value="NZ_JBAWKS010000002.1"/>
</dbReference>
<accession>A0ABU8EXE9</accession>
<dbReference type="InterPro" id="IPR051012">
    <property type="entry name" value="CellSynth/LPSAsmb/PSIAsmb"/>
</dbReference>
<feature type="chain" id="PRO_5045058482" evidence="4">
    <location>
        <begin position="25"/>
        <end position="460"/>
    </location>
</feature>
<reference evidence="5 6" key="1">
    <citation type="submission" date="2023-12" db="EMBL/GenBank/DDBJ databases">
        <title>Friends and Foes: Symbiotic and Algicidal bacterial influence on Karenia brevis blooms.</title>
        <authorList>
            <person name="Fei C."/>
            <person name="Mohamed A.R."/>
            <person name="Booker A."/>
            <person name="Arshad M."/>
            <person name="Klass S."/>
            <person name="Ahn S."/>
            <person name="Gilbert P.M."/>
            <person name="Heil C.A."/>
            <person name="Martinez J.M."/>
            <person name="Amin S.A."/>
        </authorList>
    </citation>
    <scope>NUCLEOTIDE SEQUENCE [LARGE SCALE GENOMIC DNA]</scope>
    <source>
        <strain evidence="5 6">CE15</strain>
    </source>
</reference>
<name>A0ABU8EXE9_9GAMM</name>